<dbReference type="RefSeq" id="WP_118764185.1">
    <property type="nucleotide sequence ID" value="NZ_CABJCF010000001.1"/>
</dbReference>
<evidence type="ECO:0000259" key="1">
    <source>
        <dbReference type="PROSITE" id="PS51168"/>
    </source>
</evidence>
<dbReference type="InterPro" id="IPR036263">
    <property type="entry name" value="Chorismate_II_sf"/>
</dbReference>
<dbReference type="Pfam" id="PF01817">
    <property type="entry name" value="CM_2"/>
    <property type="match status" value="1"/>
</dbReference>
<sequence length="94" mass="11349">MTLLDEKRLEINDIDTQLVQLFEQRMHAVESIIQYKLANQLPILDIGREEQNILRTKALLQDACLSDYFESWYRYTMQVSKDYQKEIKEKHNQK</sequence>
<dbReference type="InterPro" id="IPR002701">
    <property type="entry name" value="CM_II_prokaryot"/>
</dbReference>
<comment type="caution">
    <text evidence="2">The sequence shown here is derived from an EMBL/GenBank/DDBJ whole genome shotgun (WGS) entry which is preliminary data.</text>
</comment>
<dbReference type="GO" id="GO:0004106">
    <property type="term" value="F:chorismate mutase activity"/>
    <property type="evidence" value="ECO:0007669"/>
    <property type="project" value="InterPro"/>
</dbReference>
<evidence type="ECO:0000313" key="2">
    <source>
        <dbReference type="EMBL" id="RGT57711.1"/>
    </source>
</evidence>
<dbReference type="SMART" id="SM00830">
    <property type="entry name" value="CM_2"/>
    <property type="match status" value="1"/>
</dbReference>
<reference evidence="2 3" key="1">
    <citation type="submission" date="2018-08" db="EMBL/GenBank/DDBJ databases">
        <title>A genome reference for cultivated species of the human gut microbiota.</title>
        <authorList>
            <person name="Zou Y."/>
            <person name="Xue W."/>
            <person name="Luo G."/>
        </authorList>
    </citation>
    <scope>NUCLEOTIDE SEQUENCE [LARGE SCALE GENOMIC DNA]</scope>
    <source>
        <strain evidence="2 3">AF18-46</strain>
    </source>
</reference>
<dbReference type="Proteomes" id="UP000284731">
    <property type="component" value="Unassembled WGS sequence"/>
</dbReference>
<feature type="domain" description="Chorismate mutase" evidence="1">
    <location>
        <begin position="1"/>
        <end position="88"/>
    </location>
</feature>
<name>A0A412PHR8_9FIRM</name>
<dbReference type="GO" id="GO:0046417">
    <property type="term" value="P:chorismate metabolic process"/>
    <property type="evidence" value="ECO:0007669"/>
    <property type="project" value="InterPro"/>
</dbReference>
<dbReference type="AlphaFoldDB" id="A0A412PHR8"/>
<gene>
    <name evidence="2" type="ORF">DWX20_01295</name>
</gene>
<dbReference type="PROSITE" id="PS51168">
    <property type="entry name" value="CHORISMATE_MUT_2"/>
    <property type="match status" value="1"/>
</dbReference>
<protein>
    <submittedName>
        <fullName evidence="2">Chorismate mutase</fullName>
    </submittedName>
</protein>
<evidence type="ECO:0000313" key="3">
    <source>
        <dbReference type="Proteomes" id="UP000284731"/>
    </source>
</evidence>
<proteinExistence type="predicted"/>
<dbReference type="EMBL" id="QRWX01000001">
    <property type="protein sequence ID" value="RGT57711.1"/>
    <property type="molecule type" value="Genomic_DNA"/>
</dbReference>
<dbReference type="InterPro" id="IPR036979">
    <property type="entry name" value="CM_dom_sf"/>
</dbReference>
<dbReference type="Gene3D" id="1.20.59.10">
    <property type="entry name" value="Chorismate mutase"/>
    <property type="match status" value="1"/>
</dbReference>
<dbReference type="SUPFAM" id="SSF48600">
    <property type="entry name" value="Chorismate mutase II"/>
    <property type="match status" value="1"/>
</dbReference>
<organism evidence="2 3">
    <name type="scientific">Solobacterium moorei</name>
    <dbReference type="NCBI Taxonomy" id="102148"/>
    <lineage>
        <taxon>Bacteria</taxon>
        <taxon>Bacillati</taxon>
        <taxon>Bacillota</taxon>
        <taxon>Erysipelotrichia</taxon>
        <taxon>Erysipelotrichales</taxon>
        <taxon>Erysipelotrichaceae</taxon>
        <taxon>Solobacterium</taxon>
    </lineage>
</organism>
<accession>A0A412PHR8</accession>